<keyword evidence="2" id="KW-0456">Lyase</keyword>
<dbReference type="PANTHER" id="PTHR21272:SF3">
    <property type="entry name" value="CATABOLIC 3-DEHYDROQUINASE"/>
    <property type="match status" value="1"/>
</dbReference>
<dbReference type="CDD" id="cd00466">
    <property type="entry name" value="DHQase_II"/>
    <property type="match status" value="1"/>
</dbReference>
<protein>
    <recommendedName>
        <fullName evidence="1">3-dehydroquinate dehydratase</fullName>
        <ecNumber evidence="1">4.2.1.10</ecNumber>
    </recommendedName>
</protein>
<gene>
    <name evidence="3" type="ORF">METZ01_LOCUS41352</name>
</gene>
<dbReference type="NCBIfam" id="NF003805">
    <property type="entry name" value="PRK05395.1-2"/>
    <property type="match status" value="1"/>
</dbReference>
<dbReference type="NCBIfam" id="NF003807">
    <property type="entry name" value="PRK05395.1-4"/>
    <property type="match status" value="1"/>
</dbReference>
<dbReference type="SUPFAM" id="SSF52304">
    <property type="entry name" value="Type II 3-dehydroquinate dehydratase"/>
    <property type="match status" value="1"/>
</dbReference>
<proteinExistence type="inferred from homology"/>
<reference evidence="3" key="1">
    <citation type="submission" date="2018-05" db="EMBL/GenBank/DDBJ databases">
        <authorList>
            <person name="Lanie J.A."/>
            <person name="Ng W.-L."/>
            <person name="Kazmierczak K.M."/>
            <person name="Andrzejewski T.M."/>
            <person name="Davidsen T.M."/>
            <person name="Wayne K.J."/>
            <person name="Tettelin H."/>
            <person name="Glass J.I."/>
            <person name="Rusch D."/>
            <person name="Podicherti R."/>
            <person name="Tsui H.-C.T."/>
            <person name="Winkler M.E."/>
        </authorList>
    </citation>
    <scope>NUCLEOTIDE SEQUENCE</scope>
</reference>
<dbReference type="PANTHER" id="PTHR21272">
    <property type="entry name" value="CATABOLIC 3-DEHYDROQUINASE"/>
    <property type="match status" value="1"/>
</dbReference>
<name>A0A381RC28_9ZZZZ</name>
<dbReference type="PIRSF" id="PIRSF001399">
    <property type="entry name" value="DHquinase_II"/>
    <property type="match status" value="1"/>
</dbReference>
<dbReference type="AlphaFoldDB" id="A0A381RC28"/>
<dbReference type="HAMAP" id="MF_00169">
    <property type="entry name" value="AroQ"/>
    <property type="match status" value="1"/>
</dbReference>
<dbReference type="NCBIfam" id="NF003806">
    <property type="entry name" value="PRK05395.1-3"/>
    <property type="match status" value="1"/>
</dbReference>
<dbReference type="InterPro" id="IPR036441">
    <property type="entry name" value="DHquinase_II_sf"/>
</dbReference>
<evidence type="ECO:0000256" key="2">
    <source>
        <dbReference type="ARBA" id="ARBA00023239"/>
    </source>
</evidence>
<dbReference type="PROSITE" id="PS01029">
    <property type="entry name" value="DEHYDROQUINASE_II"/>
    <property type="match status" value="1"/>
</dbReference>
<dbReference type="Gene3D" id="3.40.50.9100">
    <property type="entry name" value="Dehydroquinase, class II"/>
    <property type="match status" value="1"/>
</dbReference>
<dbReference type="InterPro" id="IPR018509">
    <property type="entry name" value="DHquinase_II_CS"/>
</dbReference>
<dbReference type="NCBIfam" id="TIGR01088">
    <property type="entry name" value="aroQ"/>
    <property type="match status" value="1"/>
</dbReference>
<accession>A0A381RC28</accession>
<dbReference type="GO" id="GO:0019631">
    <property type="term" value="P:quinate catabolic process"/>
    <property type="evidence" value="ECO:0007669"/>
    <property type="project" value="TreeGrafter"/>
</dbReference>
<dbReference type="GO" id="GO:0003855">
    <property type="term" value="F:3-dehydroquinate dehydratase activity"/>
    <property type="evidence" value="ECO:0007669"/>
    <property type="project" value="UniProtKB-EC"/>
</dbReference>
<dbReference type="EMBL" id="UINC01001772">
    <property type="protein sequence ID" value="SUZ88498.1"/>
    <property type="molecule type" value="Genomic_DNA"/>
</dbReference>
<evidence type="ECO:0000256" key="1">
    <source>
        <dbReference type="ARBA" id="ARBA00012060"/>
    </source>
</evidence>
<dbReference type="InterPro" id="IPR001874">
    <property type="entry name" value="DHquinase_II"/>
</dbReference>
<organism evidence="3">
    <name type="scientific">marine metagenome</name>
    <dbReference type="NCBI Taxonomy" id="408172"/>
    <lineage>
        <taxon>unclassified sequences</taxon>
        <taxon>metagenomes</taxon>
        <taxon>ecological metagenomes</taxon>
    </lineage>
</organism>
<sequence length="148" mass="16442">MNQKILVINGPNLNLLGTREKEKYGKSSLEDIKNKCESYSKKIGLEVEFRQSNVEGEIVNFIQDSSKNYEGIIINAGGYTHTSVAILDALLAVKKPTIELHITNIYKREDFRHKSLISKAADGIICGLGVDGYVMALDGIKKIIDNEN</sequence>
<evidence type="ECO:0000313" key="3">
    <source>
        <dbReference type="EMBL" id="SUZ88498.1"/>
    </source>
</evidence>
<dbReference type="EC" id="4.2.1.10" evidence="1"/>
<dbReference type="Pfam" id="PF01220">
    <property type="entry name" value="DHquinase_II"/>
    <property type="match status" value="1"/>
</dbReference>